<dbReference type="GO" id="GO:0001725">
    <property type="term" value="C:stress fiber"/>
    <property type="evidence" value="ECO:0007669"/>
    <property type="project" value="TreeGrafter"/>
</dbReference>
<dbReference type="Proteomes" id="UP000694398">
    <property type="component" value="Unassembled WGS sequence"/>
</dbReference>
<keyword evidence="6 7" id="KW-0440">LIM domain</keyword>
<dbReference type="SMART" id="SM00228">
    <property type="entry name" value="PDZ"/>
    <property type="match status" value="1"/>
</dbReference>
<protein>
    <submittedName>
        <fullName evidence="11">LIM domain binding 3</fullName>
    </submittedName>
</protein>
<dbReference type="FunFam" id="2.10.110.10:FF:000020">
    <property type="entry name" value="PDZ and LIM domain protein 5"/>
    <property type="match status" value="1"/>
</dbReference>
<dbReference type="GO" id="GO:0007507">
    <property type="term" value="P:heart development"/>
    <property type="evidence" value="ECO:0007669"/>
    <property type="project" value="TreeGrafter"/>
</dbReference>
<evidence type="ECO:0000313" key="11">
    <source>
        <dbReference type="Ensembl" id="ENSCLAP00000000401.1"/>
    </source>
</evidence>
<dbReference type="InterPro" id="IPR031847">
    <property type="entry name" value="PDLI1-4/Zasp-like_mid"/>
</dbReference>
<dbReference type="AlphaFoldDB" id="A0A8C2UKW6"/>
<dbReference type="GO" id="GO:0051371">
    <property type="term" value="F:muscle alpha-actinin binding"/>
    <property type="evidence" value="ECO:0007669"/>
    <property type="project" value="TreeGrafter"/>
</dbReference>
<dbReference type="SUPFAM" id="SSF57716">
    <property type="entry name" value="Glucocorticoid receptor-like (DNA-binding domain)"/>
    <property type="match status" value="4"/>
</dbReference>
<dbReference type="CDD" id="cd09454">
    <property type="entry name" value="LIM1_ZASP_Cypher"/>
    <property type="match status" value="1"/>
</dbReference>
<evidence type="ECO:0000256" key="5">
    <source>
        <dbReference type="ARBA" id="ARBA00022833"/>
    </source>
</evidence>
<dbReference type="InterPro" id="IPR006643">
    <property type="entry name" value="Zasp-like_motif"/>
</dbReference>
<reference evidence="11" key="1">
    <citation type="submission" date="2025-08" db="UniProtKB">
        <authorList>
            <consortium name="Ensembl"/>
        </authorList>
    </citation>
    <scope>IDENTIFICATION</scope>
</reference>
<dbReference type="Pfam" id="PF00412">
    <property type="entry name" value="LIM"/>
    <property type="match status" value="3"/>
</dbReference>
<dbReference type="GO" id="GO:0061061">
    <property type="term" value="P:muscle structure development"/>
    <property type="evidence" value="ECO:0007669"/>
    <property type="project" value="TreeGrafter"/>
</dbReference>
<feature type="domain" description="LIM zinc-binding" evidence="9">
    <location>
        <begin position="460"/>
        <end position="518"/>
    </location>
</feature>
<dbReference type="PROSITE" id="PS00478">
    <property type="entry name" value="LIM_DOMAIN_1"/>
    <property type="match status" value="1"/>
</dbReference>
<keyword evidence="12" id="KW-1185">Reference proteome</keyword>
<dbReference type="FunFam" id="2.10.110.10:FF:000014">
    <property type="entry name" value="PDZ and LIM domain protein 5"/>
    <property type="match status" value="1"/>
</dbReference>
<evidence type="ECO:0000313" key="12">
    <source>
        <dbReference type="Proteomes" id="UP000694398"/>
    </source>
</evidence>
<dbReference type="Gene3D" id="2.30.42.10">
    <property type="match status" value="1"/>
</dbReference>
<evidence type="ECO:0000256" key="4">
    <source>
        <dbReference type="ARBA" id="ARBA00022737"/>
    </source>
</evidence>
<reference evidence="11" key="2">
    <citation type="submission" date="2025-09" db="UniProtKB">
        <authorList>
            <consortium name="Ensembl"/>
        </authorList>
    </citation>
    <scope>IDENTIFICATION</scope>
</reference>
<evidence type="ECO:0000256" key="3">
    <source>
        <dbReference type="ARBA" id="ARBA00022723"/>
    </source>
</evidence>
<dbReference type="GO" id="GO:0031941">
    <property type="term" value="C:filamentous actin"/>
    <property type="evidence" value="ECO:0007669"/>
    <property type="project" value="TreeGrafter"/>
</dbReference>
<dbReference type="SMART" id="SM00132">
    <property type="entry name" value="LIM"/>
    <property type="match status" value="3"/>
</dbReference>
<dbReference type="CDD" id="cd06753">
    <property type="entry name" value="PDZ_PDLIM-like"/>
    <property type="match status" value="1"/>
</dbReference>
<keyword evidence="3 7" id="KW-0479">Metal-binding</keyword>
<dbReference type="Ensembl" id="ENSCLAT00000000430.1">
    <property type="protein sequence ID" value="ENSCLAP00000000401.1"/>
    <property type="gene ID" value="ENSCLAG00000000336.1"/>
</dbReference>
<evidence type="ECO:0000256" key="6">
    <source>
        <dbReference type="ARBA" id="ARBA00023038"/>
    </source>
</evidence>
<evidence type="ECO:0000256" key="1">
    <source>
        <dbReference type="ARBA" id="ARBA00004216"/>
    </source>
</evidence>
<dbReference type="FunFam" id="2.10.110.10:FF:000010">
    <property type="entry name" value="PDZ and LIM domain protein 5"/>
    <property type="match status" value="1"/>
</dbReference>
<feature type="compositionally biased region" description="Low complexity" evidence="8">
    <location>
        <begin position="388"/>
        <end position="399"/>
    </location>
</feature>
<name>A0A8C2UKW6_CHILA</name>
<gene>
    <name evidence="11" type="primary">LDB3</name>
</gene>
<feature type="compositionally biased region" description="Low complexity" evidence="8">
    <location>
        <begin position="316"/>
        <end position="325"/>
    </location>
</feature>
<dbReference type="InterPro" id="IPR001781">
    <property type="entry name" value="Znf_LIM"/>
</dbReference>
<evidence type="ECO:0000256" key="7">
    <source>
        <dbReference type="PROSITE-ProRule" id="PRU00125"/>
    </source>
</evidence>
<proteinExistence type="predicted"/>
<evidence type="ECO:0000259" key="10">
    <source>
        <dbReference type="PROSITE" id="PS50106"/>
    </source>
</evidence>
<feature type="compositionally biased region" description="Low complexity" evidence="8">
    <location>
        <begin position="291"/>
        <end position="302"/>
    </location>
</feature>
<comment type="subcellular location">
    <subcellularLocation>
        <location evidence="1">Cytoplasm</location>
        <location evidence="1">Myofibril</location>
        <location evidence="1">Sarcomere</location>
        <location evidence="1">Z line</location>
    </subcellularLocation>
</comment>
<dbReference type="GO" id="GO:0030036">
    <property type="term" value="P:actin cytoskeleton organization"/>
    <property type="evidence" value="ECO:0007669"/>
    <property type="project" value="TreeGrafter"/>
</dbReference>
<dbReference type="PROSITE" id="PS50106">
    <property type="entry name" value="PDZ"/>
    <property type="match status" value="1"/>
</dbReference>
<dbReference type="GO" id="GO:0005912">
    <property type="term" value="C:adherens junction"/>
    <property type="evidence" value="ECO:0007669"/>
    <property type="project" value="TreeGrafter"/>
</dbReference>
<feature type="compositionally biased region" description="Pro residues" evidence="8">
    <location>
        <begin position="359"/>
        <end position="387"/>
    </location>
</feature>
<dbReference type="CDD" id="cd09362">
    <property type="entry name" value="LIM2_Enigma_like"/>
    <property type="match status" value="1"/>
</dbReference>
<dbReference type="InterPro" id="IPR036034">
    <property type="entry name" value="PDZ_sf"/>
</dbReference>
<feature type="domain" description="LIM zinc-binding" evidence="9">
    <location>
        <begin position="579"/>
        <end position="638"/>
    </location>
</feature>
<dbReference type="InterPro" id="IPR001478">
    <property type="entry name" value="PDZ"/>
</dbReference>
<feature type="compositionally biased region" description="Low complexity" evidence="8">
    <location>
        <begin position="274"/>
        <end position="284"/>
    </location>
</feature>
<feature type="region of interest" description="Disordered" evidence="8">
    <location>
        <begin position="274"/>
        <end position="325"/>
    </location>
</feature>
<dbReference type="InterPro" id="IPR050604">
    <property type="entry name" value="PDZ-LIM_domain"/>
</dbReference>
<evidence type="ECO:0000256" key="2">
    <source>
        <dbReference type="ARBA" id="ARBA00022490"/>
    </source>
</evidence>
<dbReference type="PROSITE" id="PS50023">
    <property type="entry name" value="LIM_DOMAIN_2"/>
    <property type="match status" value="3"/>
</dbReference>
<dbReference type="FunFam" id="2.30.42.10:FF:000019">
    <property type="entry name" value="LIM domain binding 3 isoform 1"/>
    <property type="match status" value="1"/>
</dbReference>
<accession>A0A8C2UKW6</accession>
<sequence length="638" mass="68057">MSYSVTLTGPGPWGFRLQGGKDFNMPLTISRITPGSKAAQSQLSQGDLVVAIDGVSTDTMTHLEAQNKIKSASYNLSLTLQKSKRPITISTAAPPIQSPLPVIPHQKVVANSPANADYQERFNPSALKDSALSTHKPIEVKGLGGKATIIHAQYNTPISMYSQDAIMDAIAGQAQAQGSDFSGSLPVKDLAVDSASPVYQAVIKNQSKPEDEADEWARRSSNLQSRSFRILAQMTGTEYMQDPDEEALRRSSTPIEHAPVCTSQAASPLLPASAQLPAAASPSTASPPPATAAARTATASAAVPGLSPSDGPRPQASTYSPAAAASAAPAAHTSYSEGPATPAPKPRVVTTASIRPSVYQPPAPTYTPSPAPAYTPSPAPNYNPAPSPAYSGGPAESASRPPWVTDDNFSQKFAPSKSTTSISKQTLPRGAPGYTPATPPAPARGTVQRAERFPASSRTPLCGHCNSVIRGPFLVAMGRSWHPEEFNCAYCKTSLADVCFVEEQNNVYCERCYEQFFAPLCAKCNAKIMGEVMHALRQTWHTTCFVCAACKKPFGNSLFHMEDGEPYCEKDYVNLFSTKCHGCDFPVEAGDKFIEALGHTWHDTCFICAVCHVNLEGQPFYSKKDKPLCKKHAHAINV</sequence>
<dbReference type="GO" id="GO:0046872">
    <property type="term" value="F:metal ion binding"/>
    <property type="evidence" value="ECO:0007669"/>
    <property type="project" value="UniProtKB-KW"/>
</dbReference>
<feature type="domain" description="PDZ" evidence="10">
    <location>
        <begin position="1"/>
        <end position="84"/>
    </location>
</feature>
<dbReference type="GO" id="GO:0030018">
    <property type="term" value="C:Z disc"/>
    <property type="evidence" value="ECO:0007669"/>
    <property type="project" value="UniProtKB-SubCell"/>
</dbReference>
<feature type="domain" description="LIM zinc-binding" evidence="9">
    <location>
        <begin position="519"/>
        <end position="578"/>
    </location>
</feature>
<keyword evidence="4" id="KW-0677">Repeat</keyword>
<dbReference type="Pfam" id="PF00595">
    <property type="entry name" value="PDZ"/>
    <property type="match status" value="1"/>
</dbReference>
<organism evidence="11 12">
    <name type="scientific">Chinchilla lanigera</name>
    <name type="common">Long-tailed chinchilla</name>
    <name type="synonym">Chinchilla villidera</name>
    <dbReference type="NCBI Taxonomy" id="34839"/>
    <lineage>
        <taxon>Eukaryota</taxon>
        <taxon>Metazoa</taxon>
        <taxon>Chordata</taxon>
        <taxon>Craniata</taxon>
        <taxon>Vertebrata</taxon>
        <taxon>Euteleostomi</taxon>
        <taxon>Mammalia</taxon>
        <taxon>Eutheria</taxon>
        <taxon>Euarchontoglires</taxon>
        <taxon>Glires</taxon>
        <taxon>Rodentia</taxon>
        <taxon>Hystricomorpha</taxon>
        <taxon>Chinchillidae</taxon>
        <taxon>Chinchilla</taxon>
    </lineage>
</organism>
<keyword evidence="5 7" id="KW-0862">Zinc</keyword>
<feature type="compositionally biased region" description="Polar residues" evidence="8">
    <location>
        <begin position="407"/>
        <end position="426"/>
    </location>
</feature>
<evidence type="ECO:0000259" key="9">
    <source>
        <dbReference type="PROSITE" id="PS50023"/>
    </source>
</evidence>
<dbReference type="CDD" id="cd09460">
    <property type="entry name" value="LIM3_ZASP_Cypher"/>
    <property type="match status" value="1"/>
</dbReference>
<dbReference type="PANTHER" id="PTHR24214:SF9">
    <property type="entry name" value="LIM DOMAIN-BINDING PROTEIN 3"/>
    <property type="match status" value="1"/>
</dbReference>
<dbReference type="Gene3D" id="2.10.110.10">
    <property type="entry name" value="Cysteine Rich Protein"/>
    <property type="match status" value="3"/>
</dbReference>
<dbReference type="GeneTree" id="ENSGT00940000154877"/>
<dbReference type="PANTHER" id="PTHR24214">
    <property type="entry name" value="PDZ AND LIM DOMAIN PROTEIN ZASP"/>
    <property type="match status" value="1"/>
</dbReference>
<dbReference type="GO" id="GO:0003779">
    <property type="term" value="F:actin binding"/>
    <property type="evidence" value="ECO:0007669"/>
    <property type="project" value="TreeGrafter"/>
</dbReference>
<keyword evidence="2" id="KW-0963">Cytoplasm</keyword>
<feature type="region of interest" description="Disordered" evidence="8">
    <location>
        <begin position="354"/>
        <end position="450"/>
    </location>
</feature>
<dbReference type="SMART" id="SM00735">
    <property type="entry name" value="ZM"/>
    <property type="match status" value="1"/>
</dbReference>
<dbReference type="SUPFAM" id="SSF50156">
    <property type="entry name" value="PDZ domain-like"/>
    <property type="match status" value="1"/>
</dbReference>
<evidence type="ECO:0000256" key="8">
    <source>
        <dbReference type="SAM" id="MobiDB-lite"/>
    </source>
</evidence>
<dbReference type="Pfam" id="PF15936">
    <property type="entry name" value="DUF4749"/>
    <property type="match status" value="1"/>
</dbReference>